<dbReference type="CDD" id="cd01650">
    <property type="entry name" value="RT_nLTR_like"/>
    <property type="match status" value="1"/>
</dbReference>
<proteinExistence type="predicted"/>
<keyword evidence="6" id="KW-0548">Nucleotidyltransferase</keyword>
<evidence type="ECO:0000313" key="7">
    <source>
        <dbReference type="Proteomes" id="UP000562682"/>
    </source>
</evidence>
<dbReference type="GO" id="GO:0004523">
    <property type="term" value="F:RNA-DNA hybrid ribonuclease activity"/>
    <property type="evidence" value="ECO:0007669"/>
    <property type="project" value="InterPro"/>
</dbReference>
<dbReference type="InterPro" id="IPR036397">
    <property type="entry name" value="RNaseH_sf"/>
</dbReference>
<dbReference type="Gene3D" id="3.60.10.10">
    <property type="entry name" value="Endonuclease/exonuclease/phosphatase"/>
    <property type="match status" value="1"/>
</dbReference>
<name>A0A8H6CWA4_9HYPO</name>
<sequence>MASKKHLRLNTGANRPSEALECLEQGRTIIISQMLADRSDLSSLRRDHSQLADRYQKLVDEINAPIRQATPDVAEALLRKRRQQSVAELDTCLKEIRCAPGYERFMLGQTVAEMQECITEGSIVVINITDFRSDAIIIFSNSLRTIVLPELSASKARLWALAYAQNQAKRTQEALVAQDASTMLIAAMPKSPKGPGDKKAPKPLPGVEEEMREILILTHSHMRATVHTRPSADQVLEVLKTCRIAHFACHGISDYSDPSNSGLILQRSIGPDETLVQDRLTVQRVSDLRLRYAQIAYLSACSTAENKAARLSDEVIHVVSGFQVAGFPHVVGCLWPAGDSECVKVAKRFYSLVLQQNQSVINNKVASALQAAVMEIRAEDIRAEIVVEQDDAPFSTPKRSSRVVRPTSKVRDTARQLEDTAKETRKTTRQATRNVPTDEQTDRTTDVRKSSGSGSSDGRAMLQKALDLLGESRRETKRLQEALREQMEITKELQEAVAKQEETMCEMGKQMVEMKEQMAEELQRVREQLETIATSATDGPQRSYADVTRLTSPILHNDSRTVAAPPNPVDVFYCTVDVSRLEEQEARISAGTIRATVENQVRSELDNPTWRCRAVTKDPKNPYRVRITCRDENEHEIVKRVAETKLAPGARILRDDLYPIKVDNVSRTAVLNEMNEIQTEAAETLGRENDTEVAKVAWLSKRDVPKAYGSMVVYLKKRSEARRFIGEGFFVAGGESGTTSVSRTTKPINATDHKPVADAHKKATTTGHAQERFRNVFLAAVPTSHTAETAENSIHHSMNSIFRQFQLNVRKQGPVHDSLMSDRDIQDATVLAIQEPHARRVQGKLLTTPMGHPRWVKMVPTTEREGRWVIRSMLWVNREVEAEQVPIESPDVTAAVLRLPDRLVFTASVYVPGGDAQALRDTCSKLSRAITGVRRRSGRAVDIVMAGDFNRHDQMWGGDDVSVERQGEADPIIDLMNDLMLRSLLRRGTRTWQNGDHETTIDLVLASEELADASIKCAVHGTEHGSDHRTIETVFDVSVPTPKQEERLLFKNAPWKEINSRIVDTVRDKPTGDTVQQKTDRLMEAVSEAVQTLTPRAKPSPYAKRWWTDDLTQLRHIYTYWRNRARTARRAGQSSSDLEGSATAAAKQYHDAIRQRKNNHWKEFLADNDNIWKAAKYMKSGDDAAFGKVPQLTRADGTVTTNRGEQAEELLAKFFPPLPDNIEDEGPRPQRAPVTMPNLTMEEVERQLWAAKSWKAPGEDGLPAVVWKQVWPSVKHDVLDIFQASLEEGVIPKQWRHARIIPLKKPGKDDYTIAKAWRPISLLATLGKVLESVVAERISHAVETHGLLPTNHFGARKQRSAEQALILLQERIFSAWRSRQVVSLISFDVKGAYNGVCKERLLQRMKARGIPEGLLHWIDAFCSERTATIMVNGQSSESRPLPQAGLPQGSPLSPILFLFFNADLVQTQIDKNGGAIAFVDDYTAWVSGPTAQSNRRGIQAVIDKALDWERRSGATFEAEKTAIVHFTRYTGRIDSEPFTIKDERVFPKDQVKILGVVMDSRLHYRQHIARAAMKGLEAVMELKRLKGMAPSTTRQLFAAMVAPVVDYASNVWMHACKTVATYAIQRVQKIGAQVIIGSFTSVATGVAEAEAHIATIHERFWRRASKLWVDIHTLPRTNPVRDLTRGIKTFRRFISPLRRIADVCRELPKDTMEVIQPFTLSPWETRVKVILSTQGKEEEKKTKELARAGWAVRIATSSSARNDLVGMGGAIRIPISVARAGKLSETFSITLGTREEHNPYTAELAAIAHGLSCLSEVKYRVIVILTSNKSVAQAIGNPRQQSGQGHIKKIYDALEKLRTYGNRVNLIWLSRNSELKIQKAAKMSARHATEPYVTPKRGMATAKTTILSRTRADLRRERKLPDGVGGHSRKVDSALPGKHTRLLYDQLSWKEASVLAQLRTGMARLNGYLYQIRAAPSDECPCGRAKETVEHFLFRCIKWTAQRKDMMLQCVEEKRGNLSFHLGGQAASDGQKWAPDMEAVRATIRFAIATGRLEQR</sequence>
<feature type="compositionally biased region" description="Basic and acidic residues" evidence="4">
    <location>
        <begin position="440"/>
        <end position="449"/>
    </location>
</feature>
<evidence type="ECO:0000313" key="6">
    <source>
        <dbReference type="EMBL" id="KAF5694440.1"/>
    </source>
</evidence>
<dbReference type="Pfam" id="PF00078">
    <property type="entry name" value="RVT_1"/>
    <property type="match status" value="1"/>
</dbReference>
<dbReference type="Gene3D" id="3.30.420.10">
    <property type="entry name" value="Ribonuclease H-like superfamily/Ribonuclease H"/>
    <property type="match status" value="1"/>
</dbReference>
<evidence type="ECO:0000259" key="5">
    <source>
        <dbReference type="PROSITE" id="PS50878"/>
    </source>
</evidence>
<dbReference type="InterPro" id="IPR036691">
    <property type="entry name" value="Endo/exonu/phosph_ase_sf"/>
</dbReference>
<dbReference type="PROSITE" id="PS50878">
    <property type="entry name" value="RT_POL"/>
    <property type="match status" value="1"/>
</dbReference>
<keyword evidence="3" id="KW-0175">Coiled coil</keyword>
<organism evidence="6 7">
    <name type="scientific">Fusarium denticulatum</name>
    <dbReference type="NCBI Taxonomy" id="48507"/>
    <lineage>
        <taxon>Eukaryota</taxon>
        <taxon>Fungi</taxon>
        <taxon>Dikarya</taxon>
        <taxon>Ascomycota</taxon>
        <taxon>Pezizomycotina</taxon>
        <taxon>Sordariomycetes</taxon>
        <taxon>Hypocreomycetidae</taxon>
        <taxon>Hypocreales</taxon>
        <taxon>Nectriaceae</taxon>
        <taxon>Fusarium</taxon>
        <taxon>Fusarium fujikuroi species complex</taxon>
    </lineage>
</organism>
<dbReference type="Pfam" id="PF14529">
    <property type="entry name" value="Exo_endo_phos_2"/>
    <property type="match status" value="1"/>
</dbReference>
<dbReference type="InterPro" id="IPR024983">
    <property type="entry name" value="CHAT_dom"/>
</dbReference>
<reference evidence="6 7" key="1">
    <citation type="submission" date="2020-05" db="EMBL/GenBank/DDBJ databases">
        <title>Identification and distribution of gene clusters putatively required for synthesis of sphingolipid metabolism inhibitors in phylogenetically diverse species of the filamentous fungus Fusarium.</title>
        <authorList>
            <person name="Kim H.-S."/>
            <person name="Busman M."/>
            <person name="Brown D.W."/>
            <person name="Divon H."/>
            <person name="Uhlig S."/>
            <person name="Proctor R.H."/>
        </authorList>
    </citation>
    <scope>NUCLEOTIDE SEQUENCE [LARGE SCALE GENOMIC DNA]</scope>
    <source>
        <strain evidence="6 7">NRRL 25311</strain>
    </source>
</reference>
<dbReference type="Pfam" id="PF13456">
    <property type="entry name" value="RVT_3"/>
    <property type="match status" value="1"/>
</dbReference>
<dbReference type="EMBL" id="JAAOAK010000021">
    <property type="protein sequence ID" value="KAF5694440.1"/>
    <property type="molecule type" value="Genomic_DNA"/>
</dbReference>
<dbReference type="InterPro" id="IPR002156">
    <property type="entry name" value="RNaseH_domain"/>
</dbReference>
<comment type="subcellular location">
    <subcellularLocation>
        <location evidence="1">Mitochondrion</location>
    </subcellularLocation>
</comment>
<dbReference type="Proteomes" id="UP000562682">
    <property type="component" value="Unassembled WGS sequence"/>
</dbReference>
<protein>
    <submittedName>
        <fullName evidence="6">Reverse transcriptase</fullName>
    </submittedName>
</protein>
<dbReference type="InterPro" id="IPR005135">
    <property type="entry name" value="Endo/exonuclease/phosphatase"/>
</dbReference>
<keyword evidence="7" id="KW-1185">Reference proteome</keyword>
<dbReference type="SUPFAM" id="SSF56219">
    <property type="entry name" value="DNase I-like"/>
    <property type="match status" value="1"/>
</dbReference>
<dbReference type="PANTHER" id="PTHR33481:SF1">
    <property type="entry name" value="ENDONUCLEASE_EXONUCLEASE_PHOSPHATASE DOMAIN-CONTAINING PROTEIN-RELATED"/>
    <property type="match status" value="1"/>
</dbReference>
<dbReference type="InterPro" id="IPR043502">
    <property type="entry name" value="DNA/RNA_pol_sf"/>
</dbReference>
<feature type="coiled-coil region" evidence="3">
    <location>
        <begin position="476"/>
        <end position="535"/>
    </location>
</feature>
<feature type="region of interest" description="Disordered" evidence="4">
    <location>
        <begin position="394"/>
        <end position="460"/>
    </location>
</feature>
<gene>
    <name evidence="6" type="ORF">FDENT_1169</name>
</gene>
<feature type="compositionally biased region" description="Polar residues" evidence="4">
    <location>
        <begin position="429"/>
        <end position="438"/>
    </location>
</feature>
<dbReference type="Pfam" id="PF12770">
    <property type="entry name" value="CHAT"/>
    <property type="match status" value="1"/>
</dbReference>
<keyword evidence="6" id="KW-0808">Transferase</keyword>
<evidence type="ECO:0000256" key="2">
    <source>
        <dbReference type="ARBA" id="ARBA00023128"/>
    </source>
</evidence>
<keyword evidence="6" id="KW-0695">RNA-directed DNA polymerase</keyword>
<dbReference type="PANTHER" id="PTHR33481">
    <property type="entry name" value="REVERSE TRANSCRIPTASE"/>
    <property type="match status" value="1"/>
</dbReference>
<comment type="caution">
    <text evidence="6">The sequence shown here is derived from an EMBL/GenBank/DDBJ whole genome shotgun (WGS) entry which is preliminary data.</text>
</comment>
<evidence type="ECO:0000256" key="4">
    <source>
        <dbReference type="SAM" id="MobiDB-lite"/>
    </source>
</evidence>
<feature type="compositionally biased region" description="Basic and acidic residues" evidence="4">
    <location>
        <begin position="409"/>
        <end position="426"/>
    </location>
</feature>
<dbReference type="GO" id="GO:0005739">
    <property type="term" value="C:mitochondrion"/>
    <property type="evidence" value="ECO:0007669"/>
    <property type="project" value="UniProtKB-SubCell"/>
</dbReference>
<evidence type="ECO:0000256" key="3">
    <source>
        <dbReference type="SAM" id="Coils"/>
    </source>
</evidence>
<dbReference type="SUPFAM" id="SSF56672">
    <property type="entry name" value="DNA/RNA polymerases"/>
    <property type="match status" value="1"/>
</dbReference>
<dbReference type="InterPro" id="IPR000477">
    <property type="entry name" value="RT_dom"/>
</dbReference>
<dbReference type="GO" id="GO:0003964">
    <property type="term" value="F:RNA-directed DNA polymerase activity"/>
    <property type="evidence" value="ECO:0007669"/>
    <property type="project" value="UniProtKB-KW"/>
</dbReference>
<evidence type="ECO:0000256" key="1">
    <source>
        <dbReference type="ARBA" id="ARBA00004173"/>
    </source>
</evidence>
<feature type="domain" description="Reverse transcriptase" evidence="5">
    <location>
        <begin position="1284"/>
        <end position="1558"/>
    </location>
</feature>
<dbReference type="GO" id="GO:0003676">
    <property type="term" value="F:nucleic acid binding"/>
    <property type="evidence" value="ECO:0007669"/>
    <property type="project" value="InterPro"/>
</dbReference>
<keyword evidence="2" id="KW-0496">Mitochondrion</keyword>
<accession>A0A8H6CWA4</accession>